<dbReference type="EMBL" id="MT142345">
    <property type="protein sequence ID" value="QJA78609.1"/>
    <property type="molecule type" value="Genomic_DNA"/>
</dbReference>
<evidence type="ECO:0000313" key="1">
    <source>
        <dbReference type="EMBL" id="QJA78609.1"/>
    </source>
</evidence>
<organism evidence="1">
    <name type="scientific">viral metagenome</name>
    <dbReference type="NCBI Taxonomy" id="1070528"/>
    <lineage>
        <taxon>unclassified sequences</taxon>
        <taxon>metagenomes</taxon>
        <taxon>organismal metagenomes</taxon>
    </lineage>
</organism>
<protein>
    <submittedName>
        <fullName evidence="1">Uncharacterized protein</fullName>
    </submittedName>
</protein>
<accession>A0A6M3K9V8</accession>
<name>A0A6M3K9V8_9ZZZZ</name>
<dbReference type="AlphaFoldDB" id="A0A6M3K9V8"/>
<sequence length="66" mass="7669">MDNREQFTDYFNSLCQCVGYRKAMSLYAYFTGAALVSMDKHEFEVCFNIAKKLMNEEQKPKGGIEK</sequence>
<reference evidence="1" key="1">
    <citation type="submission" date="2020-03" db="EMBL/GenBank/DDBJ databases">
        <title>The deep terrestrial virosphere.</title>
        <authorList>
            <person name="Holmfeldt K."/>
            <person name="Nilsson E."/>
            <person name="Simone D."/>
            <person name="Lopez-Fernandez M."/>
            <person name="Wu X."/>
            <person name="de Brujin I."/>
            <person name="Lundin D."/>
            <person name="Andersson A."/>
            <person name="Bertilsson S."/>
            <person name="Dopson M."/>
        </authorList>
    </citation>
    <scope>NUCLEOTIDE SEQUENCE</scope>
    <source>
        <strain evidence="1">MM415A01046</strain>
    </source>
</reference>
<gene>
    <name evidence="1" type="ORF">MM415A01046_0006</name>
</gene>
<proteinExistence type="predicted"/>